<comment type="caution">
    <text evidence="1">The sequence shown here is derived from an EMBL/GenBank/DDBJ whole genome shotgun (WGS) entry which is preliminary data.</text>
</comment>
<evidence type="ECO:0000313" key="2">
    <source>
        <dbReference type="Proteomes" id="UP000799754"/>
    </source>
</evidence>
<dbReference type="EMBL" id="MU006721">
    <property type="protein sequence ID" value="KAF2626446.1"/>
    <property type="molecule type" value="Genomic_DNA"/>
</dbReference>
<protein>
    <submittedName>
        <fullName evidence="1">Uncharacterized protein</fullName>
    </submittedName>
</protein>
<dbReference type="Proteomes" id="UP000799754">
    <property type="component" value="Unassembled WGS sequence"/>
</dbReference>
<accession>A0ACB6RX29</accession>
<evidence type="ECO:0000313" key="1">
    <source>
        <dbReference type="EMBL" id="KAF2626446.1"/>
    </source>
</evidence>
<name>A0ACB6RX29_9PLEO</name>
<gene>
    <name evidence="1" type="ORF">BU25DRAFT_411840</name>
</gene>
<organism evidence="1 2">
    <name type="scientific">Macroventuria anomochaeta</name>
    <dbReference type="NCBI Taxonomy" id="301207"/>
    <lineage>
        <taxon>Eukaryota</taxon>
        <taxon>Fungi</taxon>
        <taxon>Dikarya</taxon>
        <taxon>Ascomycota</taxon>
        <taxon>Pezizomycotina</taxon>
        <taxon>Dothideomycetes</taxon>
        <taxon>Pleosporomycetidae</taxon>
        <taxon>Pleosporales</taxon>
        <taxon>Pleosporineae</taxon>
        <taxon>Didymellaceae</taxon>
        <taxon>Macroventuria</taxon>
    </lineage>
</organism>
<proteinExistence type="predicted"/>
<keyword evidence="2" id="KW-1185">Reference proteome</keyword>
<reference evidence="1" key="1">
    <citation type="journal article" date="2020" name="Stud. Mycol.">
        <title>101 Dothideomycetes genomes: a test case for predicting lifestyles and emergence of pathogens.</title>
        <authorList>
            <person name="Haridas S."/>
            <person name="Albert R."/>
            <person name="Binder M."/>
            <person name="Bloem J."/>
            <person name="Labutti K."/>
            <person name="Salamov A."/>
            <person name="Andreopoulos B."/>
            <person name="Baker S."/>
            <person name="Barry K."/>
            <person name="Bills G."/>
            <person name="Bluhm B."/>
            <person name="Cannon C."/>
            <person name="Castanera R."/>
            <person name="Culley D."/>
            <person name="Daum C."/>
            <person name="Ezra D."/>
            <person name="Gonzalez J."/>
            <person name="Henrissat B."/>
            <person name="Kuo A."/>
            <person name="Liang C."/>
            <person name="Lipzen A."/>
            <person name="Lutzoni F."/>
            <person name="Magnuson J."/>
            <person name="Mondo S."/>
            <person name="Nolan M."/>
            <person name="Ohm R."/>
            <person name="Pangilinan J."/>
            <person name="Park H.-J."/>
            <person name="Ramirez L."/>
            <person name="Alfaro M."/>
            <person name="Sun H."/>
            <person name="Tritt A."/>
            <person name="Yoshinaga Y."/>
            <person name="Zwiers L.-H."/>
            <person name="Turgeon B."/>
            <person name="Goodwin S."/>
            <person name="Spatafora J."/>
            <person name="Crous P."/>
            <person name="Grigoriev I."/>
        </authorList>
    </citation>
    <scope>NUCLEOTIDE SEQUENCE</scope>
    <source>
        <strain evidence="1">CBS 525.71</strain>
    </source>
</reference>
<sequence length="84" mass="9353">MEDTAASSTNRDCRRKLRSHSARHWSATVCVKEQALKRCPTLPHLPLGEKSEPTCIISGVAVIFWVHWDHPPAAKSIKIHNADG</sequence>